<dbReference type="InterPro" id="IPR036397">
    <property type="entry name" value="RNaseH_sf"/>
</dbReference>
<organism evidence="2 3">
    <name type="scientific">Defluviimonas salinarum</name>
    <dbReference type="NCBI Taxonomy" id="2992147"/>
    <lineage>
        <taxon>Bacteria</taxon>
        <taxon>Pseudomonadati</taxon>
        <taxon>Pseudomonadota</taxon>
        <taxon>Alphaproteobacteria</taxon>
        <taxon>Rhodobacterales</taxon>
        <taxon>Paracoccaceae</taxon>
        <taxon>Albidovulum</taxon>
    </lineage>
</organism>
<comment type="caution">
    <text evidence="2">The sequence shown here is derived from an EMBL/GenBank/DDBJ whole genome shotgun (WGS) entry which is preliminary data.</text>
</comment>
<dbReference type="InterPro" id="IPR012337">
    <property type="entry name" value="RNaseH-like_sf"/>
</dbReference>
<evidence type="ECO:0000313" key="2">
    <source>
        <dbReference type="EMBL" id="MCW3784589.1"/>
    </source>
</evidence>
<sequence length="155" mass="17906">MHDTNAFDDNPISDTRRGKANRRCGVPLRRPDRIVPVHRPGRGDRLQRCREHLPDRHRLIQHSGFDRRAIHGAYAAFGRESPRWRWGDSVRIARRAWPEFLDNGGHGLAHLKQRPDLDFDHHDAGEDARAAAMVVLHAERRTQLVFETLLGKQPL</sequence>
<feature type="region of interest" description="Disordered" evidence="1">
    <location>
        <begin position="1"/>
        <end position="23"/>
    </location>
</feature>
<dbReference type="RefSeq" id="WP_264773762.1">
    <property type="nucleotide sequence ID" value="NZ_JAPDOG010000050.1"/>
</dbReference>
<dbReference type="EMBL" id="JAPDOG010000050">
    <property type="protein sequence ID" value="MCW3784589.1"/>
    <property type="molecule type" value="Genomic_DNA"/>
</dbReference>
<accession>A0ABT3JA77</accession>
<evidence type="ECO:0000256" key="1">
    <source>
        <dbReference type="SAM" id="MobiDB-lite"/>
    </source>
</evidence>
<keyword evidence="3" id="KW-1185">Reference proteome</keyword>
<evidence type="ECO:0008006" key="4">
    <source>
        <dbReference type="Google" id="ProtNLM"/>
    </source>
</evidence>
<dbReference type="SUPFAM" id="SSF53098">
    <property type="entry name" value="Ribonuclease H-like"/>
    <property type="match status" value="1"/>
</dbReference>
<evidence type="ECO:0000313" key="3">
    <source>
        <dbReference type="Proteomes" id="UP001207582"/>
    </source>
</evidence>
<dbReference type="Proteomes" id="UP001207582">
    <property type="component" value="Unassembled WGS sequence"/>
</dbReference>
<name>A0ABT3JA77_9RHOB</name>
<dbReference type="Gene3D" id="3.30.420.10">
    <property type="entry name" value="Ribonuclease H-like superfamily/Ribonuclease H"/>
    <property type="match status" value="1"/>
</dbReference>
<proteinExistence type="predicted"/>
<gene>
    <name evidence="2" type="ORF">OM960_24010</name>
</gene>
<reference evidence="2 3" key="1">
    <citation type="submission" date="2022-10" db="EMBL/GenBank/DDBJ databases">
        <title>Defluviimonas sp. CAU 1641 isolated from mud.</title>
        <authorList>
            <person name="Kim W."/>
        </authorList>
    </citation>
    <scope>NUCLEOTIDE SEQUENCE [LARGE SCALE GENOMIC DNA]</scope>
    <source>
        <strain evidence="2 3">CAU 1641</strain>
    </source>
</reference>
<protein>
    <recommendedName>
        <fullName evidence="4">Exonuclease</fullName>
    </recommendedName>
</protein>